<feature type="non-terminal residue" evidence="1">
    <location>
        <position position="1"/>
    </location>
</feature>
<reference evidence="1" key="1">
    <citation type="submission" date="2021-06" db="EMBL/GenBank/DDBJ databases">
        <authorList>
            <person name="Kallberg Y."/>
            <person name="Tangrot J."/>
            <person name="Rosling A."/>
        </authorList>
    </citation>
    <scope>NUCLEOTIDE SEQUENCE</scope>
    <source>
        <strain evidence="1">MA461A</strain>
    </source>
</reference>
<dbReference type="EMBL" id="CAJVQC010143165">
    <property type="protein sequence ID" value="CAG8844556.1"/>
    <property type="molecule type" value="Genomic_DNA"/>
</dbReference>
<evidence type="ECO:0000313" key="1">
    <source>
        <dbReference type="EMBL" id="CAG8844556.1"/>
    </source>
</evidence>
<name>A0ACA9SQ42_9GLOM</name>
<protein>
    <submittedName>
        <fullName evidence="1">11685_t:CDS:1</fullName>
    </submittedName>
</protein>
<comment type="caution">
    <text evidence="1">The sequence shown here is derived from an EMBL/GenBank/DDBJ whole genome shotgun (WGS) entry which is preliminary data.</text>
</comment>
<keyword evidence="2" id="KW-1185">Reference proteome</keyword>
<feature type="non-terminal residue" evidence="1">
    <location>
        <position position="186"/>
    </location>
</feature>
<organism evidence="1 2">
    <name type="scientific">Racocetra persica</name>
    <dbReference type="NCBI Taxonomy" id="160502"/>
    <lineage>
        <taxon>Eukaryota</taxon>
        <taxon>Fungi</taxon>
        <taxon>Fungi incertae sedis</taxon>
        <taxon>Mucoromycota</taxon>
        <taxon>Glomeromycotina</taxon>
        <taxon>Glomeromycetes</taxon>
        <taxon>Diversisporales</taxon>
        <taxon>Gigasporaceae</taxon>
        <taxon>Racocetra</taxon>
    </lineage>
</organism>
<sequence>LLFSNADYDSWAVRVGNMKLEEGMKIESMMEEDYEYIQSEPDTKRPFQVARIGKWNLTGDGGCDMFVFLSFNKKDGGFLVPIQIKYRSTENLQIYDPKMNYEGGSKRLNHYLRDFDELLSRMILDENENSFRVRYGIFIVNDKVHIPERYPSTVNVVMVINESEITNDNIRDFFNRIRTRNHNISQ</sequence>
<dbReference type="Proteomes" id="UP000789920">
    <property type="component" value="Unassembled WGS sequence"/>
</dbReference>
<proteinExistence type="predicted"/>
<gene>
    <name evidence="1" type="ORF">RPERSI_LOCUS33261</name>
</gene>
<evidence type="ECO:0000313" key="2">
    <source>
        <dbReference type="Proteomes" id="UP000789920"/>
    </source>
</evidence>
<accession>A0ACA9SQ42</accession>